<keyword evidence="9" id="KW-0573">Peptidoglycan synthesis</keyword>
<evidence type="ECO:0000256" key="1">
    <source>
        <dbReference type="ARBA" id="ARBA00004167"/>
    </source>
</evidence>
<dbReference type="InterPro" id="IPR050515">
    <property type="entry name" value="Beta-lactam/transpept"/>
</dbReference>
<feature type="region of interest" description="Disordered" evidence="14">
    <location>
        <begin position="652"/>
        <end position="675"/>
    </location>
</feature>
<feature type="compositionally biased region" description="Polar residues" evidence="14">
    <location>
        <begin position="652"/>
        <end position="663"/>
    </location>
</feature>
<gene>
    <name evidence="17" type="ORF">ACFFIX_04280</name>
</gene>
<feature type="domain" description="Penicillin-binding protein dimerisation" evidence="16">
    <location>
        <begin position="36"/>
        <end position="275"/>
    </location>
</feature>
<evidence type="ECO:0000256" key="10">
    <source>
        <dbReference type="ARBA" id="ARBA00022989"/>
    </source>
</evidence>
<evidence type="ECO:0000256" key="14">
    <source>
        <dbReference type="SAM" id="MobiDB-lite"/>
    </source>
</evidence>
<evidence type="ECO:0000256" key="2">
    <source>
        <dbReference type="ARBA" id="ARBA00004236"/>
    </source>
</evidence>
<sequence>MLFVTLIVRLGVVQIVQGEEFSKEVSKTESDYASFPAPRGKMVDRYGRVLVDNKDVPAITYTVDKTTKASEKIDTAQKLANLIKVPTDFLLEKDRDLQDYWLAANPEEAKELLSEKEIEDLKPADTYKLQIKRVPKKELTKIRNDEYELEVAAIYTRFSSGYSYEPQIVKSTELTDKEVSIVAENLESLPGIDVITDWDRVYPYEATLRPLFGSVTTPEQGILQERSEYYTSRGYARNDRVGKSYLEYQYEDYLNPRKARVEYISDNSGNIISEKVIDEGERGHDLKLSFDVELQKRVDEIVEGELRSARSRSTLSDRAFAVMMDPNEGDVLAMAGKQINYDDPSGEMLDFSYGAFATQYEMGSSVKGATVLAGYQNGMPHGQGYYDRKLNFKDTPEKGSYKNLGYVSDYTALQKSSNVYMFFVAMRIADFNYVENGPINISDDDFRRLRNYYSQFGLGVKTGIDLPQESAGLINDPDQGGKILDIAIGQFDTYTTLQLAQYVSTIANGGYRVEPRVVTSVHAPVEESSLGPVVKEHTSKVLNRVNNTPEDIERVQHGFKLVTSSGTAKNIFNHDVSGKTGTAQALYYGPNKNQWGREVNNLTFVGYYPSTNPEIAFSVAVPWAINDQEPYAKNIASKIVDAYVDLQNQYKNGTDLKATTTDQESTEEKSEAEEQ</sequence>
<dbReference type="Gene3D" id="1.10.10.1230">
    <property type="entry name" value="Penicillin-binding protein, N-terminal non-catalytic domain, head sub-domain"/>
    <property type="match status" value="1"/>
</dbReference>
<feature type="domain" description="Penicillin-binding protein transpeptidase" evidence="15">
    <location>
        <begin position="320"/>
        <end position="640"/>
    </location>
</feature>
<dbReference type="SUPFAM" id="SSF56601">
    <property type="entry name" value="beta-lactamase/transpeptidase-like"/>
    <property type="match status" value="1"/>
</dbReference>
<keyword evidence="11" id="KW-0472">Membrane</keyword>
<evidence type="ECO:0000256" key="4">
    <source>
        <dbReference type="ARBA" id="ARBA00007171"/>
    </source>
</evidence>
<dbReference type="Gene3D" id="3.40.710.10">
    <property type="entry name" value="DD-peptidase/beta-lactamase superfamily"/>
    <property type="match status" value="1"/>
</dbReference>
<keyword evidence="18" id="KW-1185">Reference proteome</keyword>
<evidence type="ECO:0000313" key="18">
    <source>
        <dbReference type="Proteomes" id="UP001589854"/>
    </source>
</evidence>
<evidence type="ECO:0000259" key="16">
    <source>
        <dbReference type="Pfam" id="PF03717"/>
    </source>
</evidence>
<dbReference type="Pfam" id="PF03717">
    <property type="entry name" value="PBP_dimer"/>
    <property type="match status" value="1"/>
</dbReference>
<evidence type="ECO:0000256" key="11">
    <source>
        <dbReference type="ARBA" id="ARBA00023136"/>
    </source>
</evidence>
<dbReference type="Proteomes" id="UP001589854">
    <property type="component" value="Unassembled WGS sequence"/>
</dbReference>
<comment type="similarity">
    <text evidence="4">Belongs to the transpeptidase family.</text>
</comment>
<keyword evidence="12" id="KW-0961">Cell wall biogenesis/degradation</keyword>
<dbReference type="Pfam" id="PF00905">
    <property type="entry name" value="Transpeptidase"/>
    <property type="match status" value="1"/>
</dbReference>
<dbReference type="InterPro" id="IPR036138">
    <property type="entry name" value="PBP_dimer_sf"/>
</dbReference>
<dbReference type="RefSeq" id="WP_378931171.1">
    <property type="nucleotide sequence ID" value="NZ_JBHLVO010000002.1"/>
</dbReference>
<dbReference type="EC" id="3.4.16.4" evidence="5"/>
<dbReference type="InterPro" id="IPR005311">
    <property type="entry name" value="PBP_dimer"/>
</dbReference>
<evidence type="ECO:0000313" key="17">
    <source>
        <dbReference type="EMBL" id="MFC0270668.1"/>
    </source>
</evidence>
<dbReference type="InterPro" id="IPR012338">
    <property type="entry name" value="Beta-lactam/transpept-like"/>
</dbReference>
<evidence type="ECO:0000256" key="7">
    <source>
        <dbReference type="ARBA" id="ARBA00022692"/>
    </source>
</evidence>
<keyword evidence="8" id="KW-0133">Cell shape</keyword>
<evidence type="ECO:0000256" key="3">
    <source>
        <dbReference type="ARBA" id="ARBA00004752"/>
    </source>
</evidence>
<keyword evidence="6" id="KW-1003">Cell membrane</keyword>
<evidence type="ECO:0000256" key="6">
    <source>
        <dbReference type="ARBA" id="ARBA00022475"/>
    </source>
</evidence>
<protein>
    <recommendedName>
        <fullName evidence="5">serine-type D-Ala-D-Ala carboxypeptidase</fullName>
        <ecNumber evidence="5">3.4.16.4</ecNumber>
    </recommendedName>
</protein>
<evidence type="ECO:0000256" key="8">
    <source>
        <dbReference type="ARBA" id="ARBA00022960"/>
    </source>
</evidence>
<accession>A0ABV6GAF1</accession>
<dbReference type="PANTHER" id="PTHR30627:SF2">
    <property type="entry name" value="PEPTIDOGLYCAN D,D-TRANSPEPTIDASE MRDA"/>
    <property type="match status" value="1"/>
</dbReference>
<comment type="catalytic activity">
    <reaction evidence="13">
        <text>Preferential cleavage: (Ac)2-L-Lys-D-Ala-|-D-Ala. Also transpeptidation of peptidyl-alanyl moieties that are N-acyl substituents of D-alanine.</text>
        <dbReference type="EC" id="3.4.16.4"/>
    </reaction>
</comment>
<organism evidence="17 18">
    <name type="scientific">Metabacillus herbersteinensis</name>
    <dbReference type="NCBI Taxonomy" id="283816"/>
    <lineage>
        <taxon>Bacteria</taxon>
        <taxon>Bacillati</taxon>
        <taxon>Bacillota</taxon>
        <taxon>Bacilli</taxon>
        <taxon>Bacillales</taxon>
        <taxon>Bacillaceae</taxon>
        <taxon>Metabacillus</taxon>
    </lineage>
</organism>
<dbReference type="EMBL" id="JBHLVO010000002">
    <property type="protein sequence ID" value="MFC0270668.1"/>
    <property type="molecule type" value="Genomic_DNA"/>
</dbReference>
<evidence type="ECO:0000256" key="13">
    <source>
        <dbReference type="ARBA" id="ARBA00034000"/>
    </source>
</evidence>
<evidence type="ECO:0000256" key="9">
    <source>
        <dbReference type="ARBA" id="ARBA00022984"/>
    </source>
</evidence>
<comment type="caution">
    <text evidence="17">The sequence shown here is derived from an EMBL/GenBank/DDBJ whole genome shotgun (WGS) entry which is preliminary data.</text>
</comment>
<dbReference type="PANTHER" id="PTHR30627">
    <property type="entry name" value="PEPTIDOGLYCAN D,D-TRANSPEPTIDASE"/>
    <property type="match status" value="1"/>
</dbReference>
<name>A0ABV6GAF1_9BACI</name>
<dbReference type="SUPFAM" id="SSF56519">
    <property type="entry name" value="Penicillin binding protein dimerisation domain"/>
    <property type="match status" value="1"/>
</dbReference>
<evidence type="ECO:0000256" key="5">
    <source>
        <dbReference type="ARBA" id="ARBA00012448"/>
    </source>
</evidence>
<keyword evidence="7" id="KW-0812">Transmembrane</keyword>
<dbReference type="Gene3D" id="3.90.1310.10">
    <property type="entry name" value="Penicillin-binding protein 2a (Domain 2)"/>
    <property type="match status" value="1"/>
</dbReference>
<keyword evidence="10" id="KW-1133">Transmembrane helix</keyword>
<proteinExistence type="inferred from homology"/>
<evidence type="ECO:0000259" key="15">
    <source>
        <dbReference type="Pfam" id="PF00905"/>
    </source>
</evidence>
<evidence type="ECO:0000256" key="12">
    <source>
        <dbReference type="ARBA" id="ARBA00023316"/>
    </source>
</evidence>
<reference evidence="17 18" key="1">
    <citation type="submission" date="2024-09" db="EMBL/GenBank/DDBJ databases">
        <authorList>
            <person name="Sun Q."/>
            <person name="Mori K."/>
        </authorList>
    </citation>
    <scope>NUCLEOTIDE SEQUENCE [LARGE SCALE GENOMIC DNA]</scope>
    <source>
        <strain evidence="17 18">CCM 7228</strain>
    </source>
</reference>
<comment type="subcellular location">
    <subcellularLocation>
        <location evidence="2">Cell membrane</location>
    </subcellularLocation>
    <subcellularLocation>
        <location evidence="1">Membrane</location>
        <topology evidence="1">Single-pass membrane protein</topology>
    </subcellularLocation>
</comment>
<dbReference type="InterPro" id="IPR001460">
    <property type="entry name" value="PCN-bd_Tpept"/>
</dbReference>
<comment type="pathway">
    <text evidence="3">Cell wall biogenesis; peptidoglycan biosynthesis.</text>
</comment>